<name>A0A7J6V2Z6_THATH</name>
<dbReference type="EMBL" id="JABWDY010039996">
    <property type="protein sequence ID" value="KAF5178495.1"/>
    <property type="molecule type" value="Genomic_DNA"/>
</dbReference>
<keyword evidence="4" id="KW-0238">DNA-binding</keyword>
<dbReference type="Gene3D" id="2.20.25.80">
    <property type="entry name" value="WRKY domain"/>
    <property type="match status" value="2"/>
</dbReference>
<dbReference type="PANTHER" id="PTHR47186">
    <property type="entry name" value="LEUCINE-RICH REPEAT-CONTAINING PROTEIN 57"/>
    <property type="match status" value="1"/>
</dbReference>
<dbReference type="PROSITE" id="PS50811">
    <property type="entry name" value="WRKY"/>
    <property type="match status" value="2"/>
</dbReference>
<sequence>MDELIHLWIAQGVFDHEEDAQLCFEEFVYRSKIIESSSVDTSTGRLRYKLNHSSVVSNDYYFRSDDTDSYISINTLHASIKDSFDPSCLTDLYQAQNLRTLLILHDYKSRLDQLPRHLFLKLPLLMALELSHTNIKELPSTIRYLKDLRYLNLSFTPITTLPNSLCTLSNLQTLGLRGCSKLICLPKNVSQLTKLRHLNVDVTCLLVAMPPGFGDLAELQTLPAFIVGKENGCHITELNQMVNLRGTFRILRLENVSSSKEAKQAALEQKKYLNKLELHWSKLQDGFELLENLRPCNEIQELEVLGYGGANFPSWIGEPLFIKLTNITIHDCRNCKVLPPLGQLLSLESLCISDMHAIKVINHHFCGRNIGMENLVSNKLEVGNTSEHMSTTSMFMALPAFPALKNFTINGMPMLEEWCGIEEGDFPHLQNLNISNCSKLTALPKLSHLELLKKLEISLGPSLQSFSKEGLPASLQYLVIIDCPLLKEKCLNDEEENWQKLGDIPNIWIDYQQMTKVYQAQDVEVADGSHRSPAPVQAQEDIECQAGLLKQIMTKDYATGFPSTIEGATNMVLDSNLNSVPLRTSDTGAVGEQAPKLEEQVHVDDTGSQHLVEGDQRGAYFPTVTGRTSEDGYNWRKYGQKQVKGSGYWRSYYKCIHQNCLVKKKIEHSHDGQNTGFIYKGVHNHPMPQPSRQLARGSTYVLSEMLETGEDAGSYVKVEGGSAWKSIPQGSRDNKITSDCRGNGLESTSSASVVTDVSDSSSTVREKHLKVSIFSGADTPELPSTHASHDEEIDRATQGSIFSGDDADDDESDSKRRRKDSCFIETNMASRAVREPRYVVTRDSEVDFWDDGYCWRKYGQRVIKGNSNPSPLSLPSVRSPYLTIPPGLRPTSLLDSPVMLPSSQALKTLSEAEKQLRTSNDKLTWLTAALLQLAPDQQYLLPSTSTETSFNHSPLILRNSNGRDVWRIGTSEHAQASINNRRGDSTDDEKQHAGLSHKITDIIRAGGEDISG</sequence>
<evidence type="ECO:0000256" key="6">
    <source>
        <dbReference type="ARBA" id="ARBA00023242"/>
    </source>
</evidence>
<comment type="subcellular location">
    <subcellularLocation>
        <location evidence="1">Nucleus</location>
    </subcellularLocation>
</comment>
<keyword evidence="2" id="KW-0677">Repeat</keyword>
<feature type="region of interest" description="Disordered" evidence="7">
    <location>
        <begin position="724"/>
        <end position="761"/>
    </location>
</feature>
<feature type="region of interest" description="Disordered" evidence="7">
    <location>
        <begin position="775"/>
        <end position="819"/>
    </location>
</feature>
<feature type="domain" description="WRKY" evidence="8">
    <location>
        <begin position="630"/>
        <end position="688"/>
    </location>
</feature>
<organism evidence="9 10">
    <name type="scientific">Thalictrum thalictroides</name>
    <name type="common">Rue-anemone</name>
    <name type="synonym">Anemone thalictroides</name>
    <dbReference type="NCBI Taxonomy" id="46969"/>
    <lineage>
        <taxon>Eukaryota</taxon>
        <taxon>Viridiplantae</taxon>
        <taxon>Streptophyta</taxon>
        <taxon>Embryophyta</taxon>
        <taxon>Tracheophyta</taxon>
        <taxon>Spermatophyta</taxon>
        <taxon>Magnoliopsida</taxon>
        <taxon>Ranunculales</taxon>
        <taxon>Ranunculaceae</taxon>
        <taxon>Thalictroideae</taxon>
        <taxon>Thalictrum</taxon>
    </lineage>
</organism>
<evidence type="ECO:0000313" key="9">
    <source>
        <dbReference type="EMBL" id="KAF5178495.1"/>
    </source>
</evidence>
<gene>
    <name evidence="9" type="ORF">FRX31_031918</name>
</gene>
<feature type="compositionally biased region" description="Basic and acidic residues" evidence="7">
    <location>
        <begin position="981"/>
        <end position="992"/>
    </location>
</feature>
<dbReference type="SUPFAM" id="SSF52058">
    <property type="entry name" value="L domain-like"/>
    <property type="match status" value="1"/>
</dbReference>
<dbReference type="SMART" id="SM00774">
    <property type="entry name" value="WRKY"/>
    <property type="match status" value="1"/>
</dbReference>
<evidence type="ECO:0000259" key="8">
    <source>
        <dbReference type="PROSITE" id="PS50811"/>
    </source>
</evidence>
<dbReference type="FunFam" id="2.20.25.80:FF:000006">
    <property type="entry name" value="WRKY transcription factor"/>
    <property type="match status" value="1"/>
</dbReference>
<keyword evidence="6" id="KW-0539">Nucleus</keyword>
<dbReference type="AlphaFoldDB" id="A0A7J6V2Z6"/>
<dbReference type="InterPro" id="IPR036576">
    <property type="entry name" value="WRKY_dom_sf"/>
</dbReference>
<dbReference type="InterPro" id="IPR032675">
    <property type="entry name" value="LRR_dom_sf"/>
</dbReference>
<evidence type="ECO:0000256" key="1">
    <source>
        <dbReference type="ARBA" id="ARBA00004123"/>
    </source>
</evidence>
<dbReference type="Pfam" id="PF13855">
    <property type="entry name" value="LRR_8"/>
    <property type="match status" value="1"/>
</dbReference>
<keyword evidence="3" id="KW-0805">Transcription regulation</keyword>
<feature type="domain" description="WRKY" evidence="8">
    <location>
        <begin position="844"/>
        <end position="869"/>
    </location>
</feature>
<dbReference type="GO" id="GO:0043565">
    <property type="term" value="F:sequence-specific DNA binding"/>
    <property type="evidence" value="ECO:0007669"/>
    <property type="project" value="InterPro"/>
</dbReference>
<dbReference type="Proteomes" id="UP000554482">
    <property type="component" value="Unassembled WGS sequence"/>
</dbReference>
<dbReference type="SUPFAM" id="SSF118290">
    <property type="entry name" value="WRKY DNA-binding domain"/>
    <property type="match status" value="2"/>
</dbReference>
<accession>A0A7J6V2Z6</accession>
<evidence type="ECO:0000256" key="3">
    <source>
        <dbReference type="ARBA" id="ARBA00023015"/>
    </source>
</evidence>
<evidence type="ECO:0000256" key="4">
    <source>
        <dbReference type="ARBA" id="ARBA00023125"/>
    </source>
</evidence>
<evidence type="ECO:0000256" key="7">
    <source>
        <dbReference type="SAM" id="MobiDB-lite"/>
    </source>
</evidence>
<evidence type="ECO:0000256" key="5">
    <source>
        <dbReference type="ARBA" id="ARBA00023163"/>
    </source>
</evidence>
<dbReference type="GO" id="GO:0003700">
    <property type="term" value="F:DNA-binding transcription factor activity"/>
    <property type="evidence" value="ECO:0007669"/>
    <property type="project" value="InterPro"/>
</dbReference>
<dbReference type="Gene3D" id="3.80.10.10">
    <property type="entry name" value="Ribonuclease Inhibitor"/>
    <property type="match status" value="1"/>
</dbReference>
<dbReference type="InterPro" id="IPR003657">
    <property type="entry name" value="WRKY_dom"/>
</dbReference>
<dbReference type="PANTHER" id="PTHR47186:SF24">
    <property type="entry name" value="DISEASE RESISTANCE RPP13-LIKE PROTEIN 1"/>
    <property type="match status" value="1"/>
</dbReference>
<dbReference type="Pfam" id="PF25019">
    <property type="entry name" value="LRR_R13L1-DRL21"/>
    <property type="match status" value="1"/>
</dbReference>
<proteinExistence type="predicted"/>
<dbReference type="Pfam" id="PF03106">
    <property type="entry name" value="WRKY"/>
    <property type="match status" value="2"/>
</dbReference>
<reference evidence="9 10" key="1">
    <citation type="submission" date="2020-06" db="EMBL/GenBank/DDBJ databases">
        <title>Transcriptomic and genomic resources for Thalictrum thalictroides and T. hernandezii: Facilitating candidate gene discovery in an emerging model plant lineage.</title>
        <authorList>
            <person name="Arias T."/>
            <person name="Riano-Pachon D.M."/>
            <person name="Di Stilio V.S."/>
        </authorList>
    </citation>
    <scope>NUCLEOTIDE SEQUENCE [LARGE SCALE GENOMIC DNA]</scope>
    <source>
        <strain evidence="10">cv. WT478/WT964</strain>
        <tissue evidence="9">Leaves</tissue>
    </source>
</reference>
<dbReference type="GO" id="GO:0005634">
    <property type="term" value="C:nucleus"/>
    <property type="evidence" value="ECO:0007669"/>
    <property type="project" value="UniProtKB-SubCell"/>
</dbReference>
<keyword evidence="10" id="KW-1185">Reference proteome</keyword>
<evidence type="ECO:0000256" key="2">
    <source>
        <dbReference type="ARBA" id="ARBA00022737"/>
    </source>
</evidence>
<keyword evidence="5" id="KW-0804">Transcription</keyword>
<feature type="compositionally biased region" description="Low complexity" evidence="7">
    <location>
        <begin position="747"/>
        <end position="761"/>
    </location>
</feature>
<protein>
    <submittedName>
        <fullName evidence="9">Wrky transcription factor susiba2</fullName>
    </submittedName>
</protein>
<dbReference type="InterPro" id="IPR001611">
    <property type="entry name" value="Leu-rich_rpt"/>
</dbReference>
<dbReference type="InterPro" id="IPR056789">
    <property type="entry name" value="LRR_R13L1-DRL21"/>
</dbReference>
<feature type="region of interest" description="Disordered" evidence="7">
    <location>
        <begin position="973"/>
        <end position="996"/>
    </location>
</feature>
<evidence type="ECO:0000313" key="10">
    <source>
        <dbReference type="Proteomes" id="UP000554482"/>
    </source>
</evidence>
<comment type="caution">
    <text evidence="9">The sequence shown here is derived from an EMBL/GenBank/DDBJ whole genome shotgun (WGS) entry which is preliminary data.</text>
</comment>
<dbReference type="OrthoDB" id="1055097at2759"/>